<dbReference type="RefSeq" id="WP_127082745.1">
    <property type="nucleotide sequence ID" value="NZ_RSCL01000010.1"/>
</dbReference>
<dbReference type="Proteomes" id="UP000271624">
    <property type="component" value="Unassembled WGS sequence"/>
</dbReference>
<feature type="domain" description="SLH" evidence="3">
    <location>
        <begin position="112"/>
        <end position="176"/>
    </location>
</feature>
<evidence type="ECO:0000313" key="4">
    <source>
        <dbReference type="EMBL" id="RUT04776.1"/>
    </source>
</evidence>
<dbReference type="GO" id="GO:0016020">
    <property type="term" value="C:membrane"/>
    <property type="evidence" value="ECO:0007669"/>
    <property type="project" value="InterPro"/>
</dbReference>
<evidence type="ECO:0000256" key="2">
    <source>
        <dbReference type="SAM" id="Coils"/>
    </source>
</evidence>
<evidence type="ECO:0000259" key="3">
    <source>
        <dbReference type="PROSITE" id="PS51272"/>
    </source>
</evidence>
<dbReference type="Pfam" id="PF04966">
    <property type="entry name" value="OprB"/>
    <property type="match status" value="1"/>
</dbReference>
<comment type="caution">
    <text evidence="4">The sequence shown here is derived from an EMBL/GenBank/DDBJ whole genome shotgun (WGS) entry which is preliminary data.</text>
</comment>
<dbReference type="GO" id="GO:0008643">
    <property type="term" value="P:carbohydrate transport"/>
    <property type="evidence" value="ECO:0007669"/>
    <property type="project" value="InterPro"/>
</dbReference>
<accession>A0A3S1CD36</accession>
<dbReference type="InterPro" id="IPR047684">
    <property type="entry name" value="Por_som-like"/>
</dbReference>
<dbReference type="PANTHER" id="PTHR43308">
    <property type="entry name" value="OUTER MEMBRANE PROTEIN ALPHA-RELATED"/>
    <property type="match status" value="1"/>
</dbReference>
<dbReference type="PROSITE" id="PS51272">
    <property type="entry name" value="SLH"/>
    <property type="match status" value="1"/>
</dbReference>
<dbReference type="InterPro" id="IPR001119">
    <property type="entry name" value="SLH_dom"/>
</dbReference>
<dbReference type="EMBL" id="RSCL01000010">
    <property type="protein sequence ID" value="RUT04776.1"/>
    <property type="molecule type" value="Genomic_DNA"/>
</dbReference>
<comment type="similarity">
    <text evidence="1">Belongs to the OprB family.</text>
</comment>
<name>A0A3S1CD36_9CYAN</name>
<dbReference type="InterPro" id="IPR007049">
    <property type="entry name" value="Carb-sel_porin_OprB"/>
</dbReference>
<protein>
    <submittedName>
        <fullName evidence="4">Porin</fullName>
    </submittedName>
</protein>
<dbReference type="NCBIfam" id="NF033921">
    <property type="entry name" value="por_somb"/>
    <property type="match status" value="1"/>
</dbReference>
<feature type="coiled-coil region" evidence="2">
    <location>
        <begin position="193"/>
        <end position="220"/>
    </location>
</feature>
<keyword evidence="2" id="KW-0175">Coiled coil</keyword>
<feature type="chain" id="PRO_5022282364" evidence="1">
    <location>
        <begin position="29"/>
        <end position="627"/>
    </location>
</feature>
<keyword evidence="1" id="KW-0732">Signal</keyword>
<organism evidence="4 5">
    <name type="scientific">Dulcicalothrix desertica PCC 7102</name>
    <dbReference type="NCBI Taxonomy" id="232991"/>
    <lineage>
        <taxon>Bacteria</taxon>
        <taxon>Bacillati</taxon>
        <taxon>Cyanobacteriota</taxon>
        <taxon>Cyanophyceae</taxon>
        <taxon>Nostocales</taxon>
        <taxon>Calotrichaceae</taxon>
        <taxon>Dulcicalothrix</taxon>
    </lineage>
</organism>
<gene>
    <name evidence="4" type="ORF">DSM106972_043450</name>
</gene>
<evidence type="ECO:0000313" key="5">
    <source>
        <dbReference type="Proteomes" id="UP000271624"/>
    </source>
</evidence>
<reference evidence="4" key="2">
    <citation type="journal article" date="2019" name="Genome Biol. Evol.">
        <title>Day and night: Metabolic profiles and evolutionary relationships of six axenic non-marine cyanobacteria.</title>
        <authorList>
            <person name="Will S.E."/>
            <person name="Henke P."/>
            <person name="Boedeker C."/>
            <person name="Huang S."/>
            <person name="Brinkmann H."/>
            <person name="Rohde M."/>
            <person name="Jarek M."/>
            <person name="Friedl T."/>
            <person name="Seufert S."/>
            <person name="Schumacher M."/>
            <person name="Overmann J."/>
            <person name="Neumann-Schaal M."/>
            <person name="Petersen J."/>
        </authorList>
    </citation>
    <scope>NUCLEOTIDE SEQUENCE [LARGE SCALE GENOMIC DNA]</scope>
    <source>
        <strain evidence="4">PCC 7102</strain>
    </source>
</reference>
<reference evidence="4" key="1">
    <citation type="submission" date="2018-12" db="EMBL/GenBank/DDBJ databases">
        <authorList>
            <person name="Will S."/>
            <person name="Neumann-Schaal M."/>
            <person name="Henke P."/>
        </authorList>
    </citation>
    <scope>NUCLEOTIDE SEQUENCE</scope>
    <source>
        <strain evidence="4">PCC 7102</strain>
    </source>
</reference>
<dbReference type="PANTHER" id="PTHR43308:SF1">
    <property type="entry name" value="OUTER MEMBRANE PROTEIN ALPHA"/>
    <property type="match status" value="1"/>
</dbReference>
<proteinExistence type="inferred from homology"/>
<keyword evidence="5" id="KW-1185">Reference proteome</keyword>
<dbReference type="Pfam" id="PF00395">
    <property type="entry name" value="SLH"/>
    <property type="match status" value="1"/>
</dbReference>
<dbReference type="InterPro" id="IPR051465">
    <property type="entry name" value="Cell_Envelope_Struct_Comp"/>
</dbReference>
<sequence>MSNILWKSLVVSPAVLGATLLVSTSAFAAGSKTTQVNAPESKVASNEAALTASTDNTTKTTSVFTAVTPIETAQKTDLLAQAQPQQTNVNSLDQINKYGNEGRGNSQGQVTSVSQFSDVQPTDWAFQALQSLVERYGCIAGYPNGTYRGNRALTRYEFAAGLNACLDRVNELIATATADLVRKEDLATLQRLQEEFSAELATLRGRVDNLEARTAELEANQFSTTTKLVGEAIFAVTDAFGDQVDSRNNTVLQNRIRLDLQTSFTGRDVLHTRLAAGNAGRFDLGAGNVNDVNSTFEGTQTFNVIGGSNASNGVALDWLAYYVPIGPAQLYVAATGGVHADYAATNNPYFEDYDGGNGALSTFASQNPIYRIGGGAGAALNIPFGRSGGILKPSSITVGYLASDNPTPNGDNQGPNIPTPGSGLFGGNYAALGQLNFNLGERIALAATYVHGYHGAGSTLFDAGGFGGTGDIVSPTTGLTRNTNIPLVGTRQANFNETATSSNSYGASVAFRPSDRLSISGFVSYHDLNSQGANNDREAWSYGAGIALPDFGKRGNVLGIFAGAQPYSFNRAGSGQRDVPYHIEGFYKYRVSDNISITPGVIWLTSPGQSNNNDDAIIGTLRTTFTF</sequence>
<evidence type="ECO:0000256" key="1">
    <source>
        <dbReference type="RuleBase" id="RU363072"/>
    </source>
</evidence>
<feature type="signal peptide" evidence="1">
    <location>
        <begin position="1"/>
        <end position="28"/>
    </location>
</feature>
<dbReference type="AlphaFoldDB" id="A0A3S1CD36"/>
<dbReference type="OrthoDB" id="474791at2"/>
<dbReference type="GO" id="GO:0015288">
    <property type="term" value="F:porin activity"/>
    <property type="evidence" value="ECO:0007669"/>
    <property type="project" value="InterPro"/>
</dbReference>